<reference evidence="1" key="2">
    <citation type="submission" date="2020-09" db="EMBL/GenBank/DDBJ databases">
        <authorList>
            <person name="Sun Q."/>
            <person name="Zhou Y."/>
        </authorList>
    </citation>
    <scope>NUCLEOTIDE SEQUENCE</scope>
    <source>
        <strain evidence="1">CGMCC 1.12181</strain>
    </source>
</reference>
<dbReference type="AlphaFoldDB" id="A0A917FT04"/>
<keyword evidence="2" id="KW-1185">Reference proteome</keyword>
<protein>
    <submittedName>
        <fullName evidence="1">Uncharacterized protein</fullName>
    </submittedName>
</protein>
<gene>
    <name evidence="1" type="ORF">GCM10011365_24710</name>
</gene>
<proteinExistence type="predicted"/>
<evidence type="ECO:0000313" key="2">
    <source>
        <dbReference type="Proteomes" id="UP000605253"/>
    </source>
</evidence>
<evidence type="ECO:0000313" key="1">
    <source>
        <dbReference type="EMBL" id="GGG02579.1"/>
    </source>
</evidence>
<name>A0A917FT04_9GAMM</name>
<sequence>MNIQICKIYKLVFTSVIVWSVLFSSLSLAGGDESRPHTPELGYELNIDMELESPPELGRLTSVNMSVSSRHERLEQVQIKLKLPDGIQLAQKLQTSSVSTLYAKSPISNQFSFIVQEPGQYKITVYVEGVTLNGKPKDRYEYLFFTVSDDKRKNQMGWSNSLNMDVDDSDPMTPSERPDLAIDAEGYVTVPAADADLNYAEKKILASEYFTDSGQMEGIRGGSVTISGRYRFRNREDTAYEGFNRALMRLVNSTTGDHLAWTYADNNGYFTFPSVSNPGADGMRVRVYSVRYVTGDEGYGVCDFDTCVDNAAADTGTYDQFYYRRTQEFTTPNGNQNIGTYSSGYSLTNNLRALWIYQDMADAQTHLVQNTTIRGPFTAEWADDSTHGNHYHRGGNIHFKSDVGDGTNHTILHELGHNVMYNAGTFPAGSDCPSPHYINRVSGPQCAWTEGWASIFLTLVNDDPKKCYPPSTTNCTYFETEPSYDNCGSSWDCGTDSDEVEGHVIGAVWDIYDSASDAFDIETFNRDKIYNILETDTNNSFVSWWASWLSDGNSDLALNSLFQNDIEYGDRYDIQVYNPSVSNASPYVNETISAGISLRNLGDVSSIATNITYYRSTNSFISSSDTPLTTYYGGILDKGVIRTVYRNVSLDSAGTFWVGACFSDTYGFDGGSSNDCSSGVQVTVIDDVIFKDGFDN</sequence>
<organism evidence="1 2">
    <name type="scientific">Marinicella pacifica</name>
    <dbReference type="NCBI Taxonomy" id="1171543"/>
    <lineage>
        <taxon>Bacteria</taxon>
        <taxon>Pseudomonadati</taxon>
        <taxon>Pseudomonadota</taxon>
        <taxon>Gammaproteobacteria</taxon>
        <taxon>Lysobacterales</taxon>
        <taxon>Marinicellaceae</taxon>
        <taxon>Marinicella</taxon>
    </lineage>
</organism>
<dbReference type="RefSeq" id="WP_188366072.1">
    <property type="nucleotide sequence ID" value="NZ_BAABJF010000021.1"/>
</dbReference>
<dbReference type="Proteomes" id="UP000605253">
    <property type="component" value="Unassembled WGS sequence"/>
</dbReference>
<accession>A0A917FT04</accession>
<comment type="caution">
    <text evidence="1">The sequence shown here is derived from an EMBL/GenBank/DDBJ whole genome shotgun (WGS) entry which is preliminary data.</text>
</comment>
<reference evidence="1" key="1">
    <citation type="journal article" date="2014" name="Int. J. Syst. Evol. Microbiol.">
        <title>Complete genome sequence of Corynebacterium casei LMG S-19264T (=DSM 44701T), isolated from a smear-ripened cheese.</title>
        <authorList>
            <consortium name="US DOE Joint Genome Institute (JGI-PGF)"/>
            <person name="Walter F."/>
            <person name="Albersmeier A."/>
            <person name="Kalinowski J."/>
            <person name="Ruckert C."/>
        </authorList>
    </citation>
    <scope>NUCLEOTIDE SEQUENCE</scope>
    <source>
        <strain evidence="1">CGMCC 1.12181</strain>
    </source>
</reference>
<dbReference type="EMBL" id="BMEO01000017">
    <property type="protein sequence ID" value="GGG02579.1"/>
    <property type="molecule type" value="Genomic_DNA"/>
</dbReference>